<name>A0A2I7K904_9RHOB</name>
<reference evidence="8 9" key="1">
    <citation type="journal article" date="2017" name="Front. Microbiol.">
        <title>Phaeobacter piscinae sp. nov., a species of the Roseobacter group and potential aquaculture probiont.</title>
        <authorList>
            <person name="Sonnenschein E.C."/>
            <person name="Phippen C.B.W."/>
            <person name="Nielsen K.F."/>
            <person name="Mateiu R.V."/>
            <person name="Melchiorsen J."/>
            <person name="Gram L."/>
            <person name="Overmann J."/>
            <person name="Freese H.M."/>
        </authorList>
    </citation>
    <scope>NUCLEOTIDE SEQUENCE [LARGE SCALE GENOMIC DNA]</scope>
    <source>
        <strain evidence="8 9">P88</strain>
    </source>
</reference>
<feature type="transmembrane region" description="Helical" evidence="6">
    <location>
        <begin position="781"/>
        <end position="798"/>
    </location>
</feature>
<keyword evidence="8" id="KW-0449">Lipoprotein</keyword>
<feature type="domain" description="ABC3 transporter permease C-terminal" evidence="7">
    <location>
        <begin position="691"/>
        <end position="808"/>
    </location>
</feature>
<feature type="transmembrane region" description="Helical" evidence="6">
    <location>
        <begin position="239"/>
        <end position="262"/>
    </location>
</feature>
<evidence type="ECO:0000256" key="4">
    <source>
        <dbReference type="ARBA" id="ARBA00022989"/>
    </source>
</evidence>
<evidence type="ECO:0000256" key="1">
    <source>
        <dbReference type="ARBA" id="ARBA00004651"/>
    </source>
</evidence>
<feature type="transmembrane region" description="Helical" evidence="6">
    <location>
        <begin position="734"/>
        <end position="761"/>
    </location>
</feature>
<keyword evidence="4 6" id="KW-1133">Transmembrane helix</keyword>
<keyword evidence="2" id="KW-1003">Cell membrane</keyword>
<dbReference type="RefSeq" id="WP_102883458.1">
    <property type="nucleotide sequence ID" value="NZ_CP010725.1"/>
</dbReference>
<dbReference type="InterPro" id="IPR038766">
    <property type="entry name" value="Membrane_comp_ABC_pdt"/>
</dbReference>
<feature type="transmembrane region" description="Helical" evidence="6">
    <location>
        <begin position="385"/>
        <end position="404"/>
    </location>
</feature>
<dbReference type="Pfam" id="PF02687">
    <property type="entry name" value="FtsX"/>
    <property type="match status" value="2"/>
</dbReference>
<evidence type="ECO:0000256" key="6">
    <source>
        <dbReference type="SAM" id="Phobius"/>
    </source>
</evidence>
<dbReference type="PANTHER" id="PTHR30287:SF2">
    <property type="entry name" value="BLL1001 PROTEIN"/>
    <property type="match status" value="1"/>
</dbReference>
<feature type="transmembrane region" description="Helical" evidence="6">
    <location>
        <begin position="683"/>
        <end position="709"/>
    </location>
</feature>
<proteinExistence type="predicted"/>
<dbReference type="GO" id="GO:0005886">
    <property type="term" value="C:plasma membrane"/>
    <property type="evidence" value="ECO:0007669"/>
    <property type="project" value="UniProtKB-SubCell"/>
</dbReference>
<dbReference type="EMBL" id="CP010725">
    <property type="protein sequence ID" value="AUQ99055.1"/>
    <property type="molecule type" value="Genomic_DNA"/>
</dbReference>
<organism evidence="8 9">
    <name type="scientific">Phaeobacter inhibens</name>
    <dbReference type="NCBI Taxonomy" id="221822"/>
    <lineage>
        <taxon>Bacteria</taxon>
        <taxon>Pseudomonadati</taxon>
        <taxon>Pseudomonadota</taxon>
        <taxon>Alphaproteobacteria</taxon>
        <taxon>Rhodobacterales</taxon>
        <taxon>Roseobacteraceae</taxon>
        <taxon>Phaeobacter</taxon>
    </lineage>
</organism>
<feature type="domain" description="ABC3 transporter permease C-terminal" evidence="7">
    <location>
        <begin position="241"/>
        <end position="362"/>
    </location>
</feature>
<sequence precursor="true">MIGATFSAILSHWRLHPLQLAMLVTGLALATALWSAVQAINAEARASYAEAAARISPSGQTYLIAQNGYIKLGQYVELRLEGWQLSPVLIGTLTEDTAEAGPADIEVIGIDILSHPIMARLAATDTSSEEGAQEALTPADLLLAPGHLFAHPDSDLDLLSRNLPPVTRTTTVPRDVVIGDISTVARLLGKPFLISRLVVLDEQPIGLRPLSELAPHLRLQTASTGADTAQLTRSFHLNLTAFGLLSFAVGLFIVQGTIALGIEQRRGLFRTLRSLGVPLNTLVGLIFAELLVITILAALLGLFLGYLIAAALLPGVGATLSGLYGASLDGSLQLRPGWVFSGLAMALAGMALAGAQSWVSLSRLPILAAPAAAARGQQALRGHRLSALSGALLVLGAAAMPALFDGLLAGFAFLAGLMLGAALLLPLALSRLASVGVQLARRPVTLWLWADMRAQLPGLSLALMALLLALATNIGVGTMVSSFRLTFLGWLDQRLASELYMTLPQEDMAHDVLLWLADRGIRALPIRHSDERYVGTEGTGAPMEVYGVVDDATYRDNWPLLQAEPTVWQQLAEGRGALINEQLARRADLGPGDTLMIAPDWRMRIAGVYSDYGNPNPQAIVGLETLLLHRPSIENRRFGLRLPPADVAEVRAVLQREFGLPRSAFIDQSALKAQSLAIFDRTFVVTGALNLLTFGVAGFAMLTSLLTLWSQRLPQLAPIWAMGLTRRQLARYEILRSVILAGLTALLALPLGLLLGWALLAVVNVEAFGWRLPMSLFPLDWLQLLLMALIAAALAAALPARRLSKLKPADLLRVFANER</sequence>
<comment type="subcellular location">
    <subcellularLocation>
        <location evidence="1">Cell membrane</location>
        <topology evidence="1">Multi-pass membrane protein</topology>
    </subcellularLocation>
</comment>
<feature type="transmembrane region" description="Helical" evidence="6">
    <location>
        <begin position="336"/>
        <end position="355"/>
    </location>
</feature>
<evidence type="ECO:0000313" key="8">
    <source>
        <dbReference type="EMBL" id="AUQ99055.1"/>
    </source>
</evidence>
<keyword evidence="3 6" id="KW-0812">Transmembrane</keyword>
<evidence type="ECO:0000259" key="7">
    <source>
        <dbReference type="Pfam" id="PF02687"/>
    </source>
</evidence>
<reference evidence="8 9" key="2">
    <citation type="journal article" date="2017" name="Genome Biol. Evol.">
        <title>Trajectories and Drivers of Genome Evolution in Surface-Associated Marine Phaeobacter.</title>
        <authorList>
            <person name="Freese H.M."/>
            <person name="Sikorski J."/>
            <person name="Bunk B."/>
            <person name="Scheuner C."/>
            <person name="Meier-Kolthoff J.P."/>
            <person name="Sproer C."/>
            <person name="Gram L."/>
            <person name="Overmann J."/>
        </authorList>
    </citation>
    <scope>NUCLEOTIDE SEQUENCE [LARGE SCALE GENOMIC DNA]</scope>
    <source>
        <strain evidence="8 9">P88</strain>
    </source>
</reference>
<evidence type="ECO:0000256" key="5">
    <source>
        <dbReference type="ARBA" id="ARBA00023136"/>
    </source>
</evidence>
<dbReference type="InterPro" id="IPR003838">
    <property type="entry name" value="ABC3_permease_C"/>
</dbReference>
<dbReference type="PANTHER" id="PTHR30287">
    <property type="entry name" value="MEMBRANE COMPONENT OF PREDICTED ABC SUPERFAMILY METABOLITE UPTAKE TRANSPORTER"/>
    <property type="match status" value="1"/>
</dbReference>
<accession>A0A2I7K904</accession>
<gene>
    <name evidence="8" type="ORF">PhaeoP88_01681</name>
</gene>
<evidence type="ECO:0000256" key="2">
    <source>
        <dbReference type="ARBA" id="ARBA00022475"/>
    </source>
</evidence>
<feature type="transmembrane region" description="Helical" evidence="6">
    <location>
        <begin position="410"/>
        <end position="433"/>
    </location>
</feature>
<evidence type="ECO:0000313" key="9">
    <source>
        <dbReference type="Proteomes" id="UP000236447"/>
    </source>
</evidence>
<feature type="transmembrane region" description="Helical" evidence="6">
    <location>
        <begin position="454"/>
        <end position="476"/>
    </location>
</feature>
<dbReference type="Proteomes" id="UP000236447">
    <property type="component" value="Chromosome"/>
</dbReference>
<protein>
    <submittedName>
        <fullName evidence="8">Putative lipoprotein transport protein</fullName>
    </submittedName>
</protein>
<keyword evidence="5 6" id="KW-0472">Membrane</keyword>
<dbReference type="AlphaFoldDB" id="A0A2I7K904"/>
<evidence type="ECO:0000256" key="3">
    <source>
        <dbReference type="ARBA" id="ARBA00022692"/>
    </source>
</evidence>
<feature type="transmembrane region" description="Helical" evidence="6">
    <location>
        <begin position="283"/>
        <end position="316"/>
    </location>
</feature>